<dbReference type="PANTHER" id="PTHR12998:SF0">
    <property type="entry name" value="TRNA:M(4)X MODIFICATION ENZYME TRM13 HOMOLOG"/>
    <property type="match status" value="1"/>
</dbReference>
<evidence type="ECO:0000256" key="7">
    <source>
        <dbReference type="ARBA" id="ARBA00022691"/>
    </source>
</evidence>
<dbReference type="Proteomes" id="UP000094385">
    <property type="component" value="Unassembled WGS sequence"/>
</dbReference>
<comment type="catalytic activity">
    <reaction evidence="12 15">
        <text>cytidine(4) in tRNA(Pro) + S-adenosyl-L-methionine = 2'-O-methylcytidine(4) in tRNA(Pro) + S-adenosyl-L-homocysteine + H(+)</text>
        <dbReference type="Rhea" id="RHEA:32767"/>
        <dbReference type="Rhea" id="RHEA-COMP:10397"/>
        <dbReference type="Rhea" id="RHEA-COMP:10398"/>
        <dbReference type="ChEBI" id="CHEBI:15378"/>
        <dbReference type="ChEBI" id="CHEBI:57856"/>
        <dbReference type="ChEBI" id="CHEBI:59789"/>
        <dbReference type="ChEBI" id="CHEBI:74495"/>
        <dbReference type="ChEBI" id="CHEBI:82748"/>
        <dbReference type="EC" id="2.1.1.225"/>
    </reaction>
</comment>
<evidence type="ECO:0000256" key="1">
    <source>
        <dbReference type="ARBA" id="ARBA00002267"/>
    </source>
</evidence>
<evidence type="ECO:0000256" key="4">
    <source>
        <dbReference type="ARBA" id="ARBA00015883"/>
    </source>
</evidence>
<keyword evidence="10 15" id="KW-0863">Zinc-finger</keyword>
<keyword evidence="9 15" id="KW-0479">Metal-binding</keyword>
<protein>
    <recommendedName>
        <fullName evidence="4 15">tRNA:m(4)X modification enzyme TRM13</fullName>
        <ecNumber evidence="3 15">2.1.1.225</ecNumber>
    </recommendedName>
</protein>
<evidence type="ECO:0000256" key="6">
    <source>
        <dbReference type="ARBA" id="ARBA00022679"/>
    </source>
</evidence>
<keyword evidence="5 15" id="KW-0489">Methyltransferase</keyword>
<dbReference type="GO" id="GO:0106050">
    <property type="term" value="F:tRNA 2'-O-methyltransferase activity"/>
    <property type="evidence" value="ECO:0007669"/>
    <property type="project" value="UniProtKB-UniRule"/>
</dbReference>
<evidence type="ECO:0000256" key="3">
    <source>
        <dbReference type="ARBA" id="ARBA00012810"/>
    </source>
</evidence>
<dbReference type="GO" id="GO:0008270">
    <property type="term" value="F:zinc ion binding"/>
    <property type="evidence" value="ECO:0007669"/>
    <property type="project" value="UniProtKB-KW"/>
</dbReference>
<evidence type="ECO:0000256" key="9">
    <source>
        <dbReference type="ARBA" id="ARBA00022723"/>
    </source>
</evidence>
<feature type="domain" description="CHHC U11-48K-type" evidence="16">
    <location>
        <begin position="35"/>
        <end position="62"/>
    </location>
</feature>
<evidence type="ECO:0000256" key="10">
    <source>
        <dbReference type="ARBA" id="ARBA00022771"/>
    </source>
</evidence>
<organism evidence="17 18">
    <name type="scientific">Lipomyces starkeyi NRRL Y-11557</name>
    <dbReference type="NCBI Taxonomy" id="675824"/>
    <lineage>
        <taxon>Eukaryota</taxon>
        <taxon>Fungi</taxon>
        <taxon>Dikarya</taxon>
        <taxon>Ascomycota</taxon>
        <taxon>Saccharomycotina</taxon>
        <taxon>Lipomycetes</taxon>
        <taxon>Lipomycetales</taxon>
        <taxon>Lipomycetaceae</taxon>
        <taxon>Lipomyces</taxon>
    </lineage>
</organism>
<gene>
    <name evidence="17" type="ORF">LIPSTDRAFT_67800</name>
</gene>
<dbReference type="STRING" id="675824.A0A1E3QIJ1"/>
<comment type="similarity">
    <text evidence="2 15">Belongs to the methyltransferase TRM13 family.</text>
</comment>
<comment type="catalytic activity">
    <reaction evidence="14 15">
        <text>adenosine(4) in tRNA(His) + S-adenosyl-L-methionine = 2'-O-methyladenosine(4) in tRNA(His) + S-adenosyl-L-homocysteine + H(+)</text>
        <dbReference type="Rhea" id="RHEA:43196"/>
        <dbReference type="Rhea" id="RHEA-COMP:10401"/>
        <dbReference type="Rhea" id="RHEA-COMP:10402"/>
        <dbReference type="ChEBI" id="CHEBI:15378"/>
        <dbReference type="ChEBI" id="CHEBI:57856"/>
        <dbReference type="ChEBI" id="CHEBI:59789"/>
        <dbReference type="ChEBI" id="CHEBI:74411"/>
        <dbReference type="ChEBI" id="CHEBI:74477"/>
        <dbReference type="EC" id="2.1.1.225"/>
    </reaction>
</comment>
<dbReference type="EC" id="2.1.1.225" evidence="3 15"/>
<dbReference type="Pfam" id="PF05253">
    <property type="entry name" value="zf-U11-48K"/>
    <property type="match status" value="1"/>
</dbReference>
<dbReference type="PROSITE" id="PS51800">
    <property type="entry name" value="ZF_CHHC_U11_48K"/>
    <property type="match status" value="1"/>
</dbReference>
<dbReference type="InterPro" id="IPR022776">
    <property type="entry name" value="TRM13/UPF0224_CHHC_Znf_dom"/>
</dbReference>
<dbReference type="AlphaFoldDB" id="A0A1E3QIJ1"/>
<keyword evidence="7 15" id="KW-0949">S-adenosyl-L-methionine</keyword>
<dbReference type="InterPro" id="IPR039044">
    <property type="entry name" value="Trm13"/>
</dbReference>
<dbReference type="EMBL" id="KV454289">
    <property type="protein sequence ID" value="ODQ76807.1"/>
    <property type="molecule type" value="Genomic_DNA"/>
</dbReference>
<evidence type="ECO:0000256" key="8">
    <source>
        <dbReference type="ARBA" id="ARBA00022694"/>
    </source>
</evidence>
<dbReference type="GO" id="GO:0002128">
    <property type="term" value="P:tRNA nucleoside ribose methylation"/>
    <property type="evidence" value="ECO:0007669"/>
    <property type="project" value="EnsemblFungi"/>
</dbReference>
<evidence type="ECO:0000313" key="17">
    <source>
        <dbReference type="EMBL" id="ODQ76807.1"/>
    </source>
</evidence>
<evidence type="ECO:0000256" key="11">
    <source>
        <dbReference type="ARBA" id="ARBA00022833"/>
    </source>
</evidence>
<proteinExistence type="inferred from homology"/>
<keyword evidence="18" id="KW-1185">Reference proteome</keyword>
<name>A0A1E3QIJ1_LIPST</name>
<reference evidence="17 18" key="1">
    <citation type="journal article" date="2016" name="Proc. Natl. Acad. Sci. U.S.A.">
        <title>Comparative genomics of biotechnologically important yeasts.</title>
        <authorList>
            <person name="Riley R."/>
            <person name="Haridas S."/>
            <person name="Wolfe K.H."/>
            <person name="Lopes M.R."/>
            <person name="Hittinger C.T."/>
            <person name="Goeker M."/>
            <person name="Salamov A.A."/>
            <person name="Wisecaver J.H."/>
            <person name="Long T.M."/>
            <person name="Calvey C.H."/>
            <person name="Aerts A.L."/>
            <person name="Barry K.W."/>
            <person name="Choi C."/>
            <person name="Clum A."/>
            <person name="Coughlan A.Y."/>
            <person name="Deshpande S."/>
            <person name="Douglass A.P."/>
            <person name="Hanson S.J."/>
            <person name="Klenk H.-P."/>
            <person name="LaButti K.M."/>
            <person name="Lapidus A."/>
            <person name="Lindquist E.A."/>
            <person name="Lipzen A.M."/>
            <person name="Meier-Kolthoff J.P."/>
            <person name="Ohm R.A."/>
            <person name="Otillar R.P."/>
            <person name="Pangilinan J.L."/>
            <person name="Peng Y."/>
            <person name="Rokas A."/>
            <person name="Rosa C.A."/>
            <person name="Scheuner C."/>
            <person name="Sibirny A.A."/>
            <person name="Slot J.C."/>
            <person name="Stielow J.B."/>
            <person name="Sun H."/>
            <person name="Kurtzman C.P."/>
            <person name="Blackwell M."/>
            <person name="Grigoriev I.V."/>
            <person name="Jeffries T.W."/>
        </authorList>
    </citation>
    <scope>NUCLEOTIDE SEQUENCE [LARGE SCALE GENOMIC DNA]</scope>
    <source>
        <strain evidence="17 18">NRRL Y-11557</strain>
    </source>
</reference>
<evidence type="ECO:0000256" key="12">
    <source>
        <dbReference type="ARBA" id="ARBA00048165"/>
    </source>
</evidence>
<dbReference type="Pfam" id="PF05206">
    <property type="entry name" value="TRM13"/>
    <property type="match status" value="1"/>
</dbReference>
<keyword evidence="11 15" id="KW-0862">Zinc</keyword>
<evidence type="ECO:0000256" key="15">
    <source>
        <dbReference type="RuleBase" id="RU367103"/>
    </source>
</evidence>
<comment type="catalytic activity">
    <reaction evidence="13 15">
        <text>cytidine(4) in tRNA(Gly)(GCC) + S-adenosyl-L-methionine = 2'-O-methylcytidine(4) in tRNA(Gly)(GCC) + S-adenosyl-L-homocysteine + H(+)</text>
        <dbReference type="Rhea" id="RHEA:43192"/>
        <dbReference type="Rhea" id="RHEA-COMP:10399"/>
        <dbReference type="Rhea" id="RHEA-COMP:10400"/>
        <dbReference type="ChEBI" id="CHEBI:15378"/>
        <dbReference type="ChEBI" id="CHEBI:57856"/>
        <dbReference type="ChEBI" id="CHEBI:59789"/>
        <dbReference type="ChEBI" id="CHEBI:74495"/>
        <dbReference type="ChEBI" id="CHEBI:82748"/>
        <dbReference type="EC" id="2.1.1.225"/>
    </reaction>
</comment>
<keyword evidence="8 15" id="KW-0819">tRNA processing</keyword>
<accession>A0A1E3QIJ1</accession>
<evidence type="ECO:0000256" key="5">
    <source>
        <dbReference type="ARBA" id="ARBA00022603"/>
    </source>
</evidence>
<dbReference type="InterPro" id="IPR007871">
    <property type="entry name" value="Methyltransferase_TRM13"/>
</dbReference>
<sequence length="449" mass="51086">MTRKATDRFCAQHLETLELSTSAADPLSSARKLARVKCPVDSSHSVLIPDLQRHVKRCQAAKEVVTNAWFVPDINLVRTEPEKSVTRDAPITFKEYEKWVPFVEQFYESEIQGTKYTEMPLRQLKYEGLEKRLAELSNKKHAIQQGSLISTLGNVGLLLCENCFVEFGAGRGELSRYLNQALLHKYNKEPTYTPSFLLIDRSGRRMKFDSKIIKDSEDLGSKHPTAPIVHRIKADIKDLDLRKEDNNQLKRPSDGKGGIVAISKHLCGAATDLTIQCLMNYRTYRNNSDDSMMDLVGVMIALCCRHQCSYSSYPLEYLTKYGKIDHRGFEILCKLSSWALCGRRPQHRDASDSDKMMIDATGERADSDSDDVEYGTKHVDSDHNKDDLTHVSRLSISRREEIGFKVRSILDYGRVRNLEDKGFQVELIRYVDKAISSENVCLLALPVQK</sequence>
<dbReference type="PANTHER" id="PTHR12998">
    <property type="entry name" value="TRNA:M(4)X MODIFICATION ENZYME TRM13 HOMOLOG"/>
    <property type="match status" value="1"/>
</dbReference>
<dbReference type="OrthoDB" id="258806at2759"/>
<evidence type="ECO:0000256" key="14">
    <source>
        <dbReference type="ARBA" id="ARBA00049393"/>
    </source>
</evidence>
<comment type="function">
    <text evidence="1 15">tRNA methylase which 2'-O-methylates cytidine(4) in tRNA(Pro) and tRNA(Gly)(GCC), and adenosine(4) in tRNA(His).</text>
</comment>
<evidence type="ECO:0000256" key="2">
    <source>
        <dbReference type="ARBA" id="ARBA00005265"/>
    </source>
</evidence>
<evidence type="ECO:0000256" key="13">
    <source>
        <dbReference type="ARBA" id="ARBA00048635"/>
    </source>
</evidence>
<keyword evidence="6 15" id="KW-0808">Transferase</keyword>
<evidence type="ECO:0000313" key="18">
    <source>
        <dbReference type="Proteomes" id="UP000094385"/>
    </source>
</evidence>
<evidence type="ECO:0000259" key="16">
    <source>
        <dbReference type="PROSITE" id="PS51800"/>
    </source>
</evidence>